<keyword evidence="2" id="KW-1185">Reference proteome</keyword>
<protein>
    <submittedName>
        <fullName evidence="1">Uncharacterized protein</fullName>
    </submittedName>
</protein>
<accession>A0A6G1L7S7</accession>
<gene>
    <name evidence="1" type="ORF">EJ03DRAFT_115424</name>
</gene>
<dbReference type="Proteomes" id="UP000799436">
    <property type="component" value="Unassembled WGS sequence"/>
</dbReference>
<dbReference type="AlphaFoldDB" id="A0A6G1L7S7"/>
<sequence length="183" mass="20529">MQQLHAPGPEFRFQQAVPATPNRSLEPKDSGSLCWISNYCAGAGVTRRRTWDGCLPRDVGYTSFGFPTRVERKLRLAGSLCTERRSLFAKRRYETARSDPTNKVRRLRLSGGRGCSLQAESSPLYTPLLFIFGQRRSSREPPRTPLGHTASIGHSEERFPLLPRRHVGRTPVAAARNVQNPVT</sequence>
<name>A0A6G1L7S7_9PEZI</name>
<organism evidence="1 2">
    <name type="scientific">Teratosphaeria nubilosa</name>
    <dbReference type="NCBI Taxonomy" id="161662"/>
    <lineage>
        <taxon>Eukaryota</taxon>
        <taxon>Fungi</taxon>
        <taxon>Dikarya</taxon>
        <taxon>Ascomycota</taxon>
        <taxon>Pezizomycotina</taxon>
        <taxon>Dothideomycetes</taxon>
        <taxon>Dothideomycetidae</taxon>
        <taxon>Mycosphaerellales</taxon>
        <taxon>Teratosphaeriaceae</taxon>
        <taxon>Teratosphaeria</taxon>
    </lineage>
</organism>
<evidence type="ECO:0000313" key="2">
    <source>
        <dbReference type="Proteomes" id="UP000799436"/>
    </source>
</evidence>
<reference evidence="1" key="1">
    <citation type="journal article" date="2020" name="Stud. Mycol.">
        <title>101 Dothideomycetes genomes: a test case for predicting lifestyles and emergence of pathogens.</title>
        <authorList>
            <person name="Haridas S."/>
            <person name="Albert R."/>
            <person name="Binder M."/>
            <person name="Bloem J."/>
            <person name="Labutti K."/>
            <person name="Salamov A."/>
            <person name="Andreopoulos B."/>
            <person name="Baker S."/>
            <person name="Barry K."/>
            <person name="Bills G."/>
            <person name="Bluhm B."/>
            <person name="Cannon C."/>
            <person name="Castanera R."/>
            <person name="Culley D."/>
            <person name="Daum C."/>
            <person name="Ezra D."/>
            <person name="Gonzalez J."/>
            <person name="Henrissat B."/>
            <person name="Kuo A."/>
            <person name="Liang C."/>
            <person name="Lipzen A."/>
            <person name="Lutzoni F."/>
            <person name="Magnuson J."/>
            <person name="Mondo S."/>
            <person name="Nolan M."/>
            <person name="Ohm R."/>
            <person name="Pangilinan J."/>
            <person name="Park H.-J."/>
            <person name="Ramirez L."/>
            <person name="Alfaro M."/>
            <person name="Sun H."/>
            <person name="Tritt A."/>
            <person name="Yoshinaga Y."/>
            <person name="Zwiers L.-H."/>
            <person name="Turgeon B."/>
            <person name="Goodwin S."/>
            <person name="Spatafora J."/>
            <person name="Crous P."/>
            <person name="Grigoriev I."/>
        </authorList>
    </citation>
    <scope>NUCLEOTIDE SEQUENCE</scope>
    <source>
        <strain evidence="1">CBS 116005</strain>
    </source>
</reference>
<evidence type="ECO:0000313" key="1">
    <source>
        <dbReference type="EMBL" id="KAF2768619.1"/>
    </source>
</evidence>
<dbReference type="EMBL" id="ML995842">
    <property type="protein sequence ID" value="KAF2768619.1"/>
    <property type="molecule type" value="Genomic_DNA"/>
</dbReference>
<proteinExistence type="predicted"/>